<protein>
    <submittedName>
        <fullName evidence="1">Uncharacterized protein</fullName>
    </submittedName>
</protein>
<sequence>MYILQHKNRSLAIIQGQYSIGTVRVNVLDKNDVAPQWAFGPWKFEISEEAPPNTLVAQLKAQDPDTIGSPKYSIVGPPKGSSQSTPNDEDNLIDGNRLSNPFKLDAVTGQLRLAEALDREVKPSYTLRVRADDGLQHSDVTLTIIVSDTNDNAPQFESMAYSFDVAENVARGSKVGQVIASDSDAEGPNSQLTYSLISDWANDVQHYILVVQATDSGSPPLSSTVTVYCNVLDLNDNAPSFEPGPRSAELLENATVGSVVLSARAIDLDSIDNGNGLVTYSIIDGANDDFGIADNGTIYTRRPLDRETKPLYSLVIEATDSPRPPVKPLVSTIQVTISLLDVNDEAPEFVSSNKSTVSEAAAPNSIVMVVKAVDRDEGRNGHVEYSLEQENLQQPQPFILGQVDGVLRVAGSLDREIRSNYSLRVTARDRGEPPKSNSQLILVSLLDENDNSPSFDPRQYSASVAENASIGASVIQVSATDRDDGPNGRVRYSIASGDENRDFSISEDGGVIRVAKNLNYERKARYRLQIRAEDCARQLAPVTGLVDDSDERYTSRYDLAEVLVNVLDVNDNPPAFLDSPYLAHLMENMLPPNRGFVMQVKAHDADTPLYSEQIRYFLKEGDTDLFRVNASTGEIFLLRPLDRELVPEYSLTIVAMDSGSPPLTGSGIVRIVVLDVNDHSPEFGRQEYKASVMENLPAGAWVANPSANDKDEGLNAKIRYSILGEKADKFSVNASTGEIVTTEKLDREQAAVYHLTLVAQDSSPTEPRASAVNLTIFVGDVNDNSPKFSSPKYTAYIPDSTSRGDFVFGAKAIDDDDGLNARLEYRLLGGDARLFTIDTRSGVIRSNEKLTRGNQQQRGSYQLEIEAKDSGAEARKTRAELVVHLWERQLFPSFKPATTTNFVVSEDVPEGRLITTLAASTPKGPASELLFGIAGGNLGDALRIEPRTGEVLVASGFDYETAPRLEAWVEVRDSGNPPLRSVVQLLVNVTDANDNAPVIEPAVQNASVLEEEYPPLLVAKISARDVDSGPNGEVTYHLLDDFEQTFVIDETTGEISTNAKLDREE</sequence>
<name>A0ACC2PZJ1_9HYME</name>
<dbReference type="EMBL" id="CM056741">
    <property type="protein sequence ID" value="KAJ8688393.1"/>
    <property type="molecule type" value="Genomic_DNA"/>
</dbReference>
<accession>A0ACC2PZJ1</accession>
<organism evidence="1 2">
    <name type="scientific">Eretmocerus hayati</name>
    <dbReference type="NCBI Taxonomy" id="131215"/>
    <lineage>
        <taxon>Eukaryota</taxon>
        <taxon>Metazoa</taxon>
        <taxon>Ecdysozoa</taxon>
        <taxon>Arthropoda</taxon>
        <taxon>Hexapoda</taxon>
        <taxon>Insecta</taxon>
        <taxon>Pterygota</taxon>
        <taxon>Neoptera</taxon>
        <taxon>Endopterygota</taxon>
        <taxon>Hymenoptera</taxon>
        <taxon>Apocrita</taxon>
        <taxon>Proctotrupomorpha</taxon>
        <taxon>Chalcidoidea</taxon>
        <taxon>Aphelinidae</taxon>
        <taxon>Aphelininae</taxon>
        <taxon>Eretmocerus</taxon>
    </lineage>
</organism>
<evidence type="ECO:0000313" key="1">
    <source>
        <dbReference type="EMBL" id="KAJ8688393.1"/>
    </source>
</evidence>
<keyword evidence="2" id="KW-1185">Reference proteome</keyword>
<dbReference type="Proteomes" id="UP001239111">
    <property type="component" value="Chromosome 1"/>
</dbReference>
<reference evidence="1" key="1">
    <citation type="submission" date="2023-04" db="EMBL/GenBank/DDBJ databases">
        <title>A chromosome-level genome assembly of the parasitoid wasp Eretmocerus hayati.</title>
        <authorList>
            <person name="Zhong Y."/>
            <person name="Liu S."/>
            <person name="Liu Y."/>
        </authorList>
    </citation>
    <scope>NUCLEOTIDE SEQUENCE</scope>
    <source>
        <strain evidence="1">ZJU_SS_LIU_2023</strain>
    </source>
</reference>
<proteinExistence type="predicted"/>
<evidence type="ECO:0000313" key="2">
    <source>
        <dbReference type="Proteomes" id="UP001239111"/>
    </source>
</evidence>
<feature type="non-terminal residue" evidence="1">
    <location>
        <position position="1065"/>
    </location>
</feature>
<gene>
    <name evidence="1" type="ORF">QAD02_024188</name>
</gene>
<comment type="caution">
    <text evidence="1">The sequence shown here is derived from an EMBL/GenBank/DDBJ whole genome shotgun (WGS) entry which is preliminary data.</text>
</comment>